<evidence type="ECO:0000259" key="2">
    <source>
        <dbReference type="Pfam" id="PF00465"/>
    </source>
</evidence>
<dbReference type="GO" id="GO:0008106">
    <property type="term" value="F:alcohol dehydrogenase (NADP+) activity"/>
    <property type="evidence" value="ECO:0007669"/>
    <property type="project" value="TreeGrafter"/>
</dbReference>
<dbReference type="KEGG" id="ocy:OSSY52_07590"/>
<reference evidence="4 5" key="1">
    <citation type="submission" date="2018-06" db="EMBL/GenBank/DDBJ databases">
        <title>Genome sequencing of Oceanotoga sp. sy52.</title>
        <authorList>
            <person name="Mori K."/>
        </authorList>
    </citation>
    <scope>NUCLEOTIDE SEQUENCE [LARGE SCALE GENOMIC DNA]</scope>
    <source>
        <strain evidence="5">sy52</strain>
    </source>
</reference>
<keyword evidence="1" id="KW-0560">Oxidoreductase</keyword>
<protein>
    <submittedName>
        <fullName evidence="4">NADH-dependent alcohol dehydrogenase</fullName>
    </submittedName>
</protein>
<dbReference type="InterPro" id="IPR056798">
    <property type="entry name" value="ADH_Fe_C"/>
</dbReference>
<dbReference type="Gene3D" id="1.20.1090.10">
    <property type="entry name" value="Dehydroquinate synthase-like - alpha domain"/>
    <property type="match status" value="1"/>
</dbReference>
<dbReference type="PROSITE" id="PS00913">
    <property type="entry name" value="ADH_IRON_1"/>
    <property type="match status" value="1"/>
</dbReference>
<evidence type="ECO:0000259" key="3">
    <source>
        <dbReference type="Pfam" id="PF25137"/>
    </source>
</evidence>
<evidence type="ECO:0000313" key="4">
    <source>
        <dbReference type="EMBL" id="BBE30618.1"/>
    </source>
</evidence>
<dbReference type="InterPro" id="IPR044731">
    <property type="entry name" value="BDH-like"/>
</dbReference>
<accession>A0A7G1G2S0</accession>
<dbReference type="Proteomes" id="UP000516361">
    <property type="component" value="Chromosome"/>
</dbReference>
<dbReference type="PANTHER" id="PTHR43633:SF1">
    <property type="entry name" value="ALCOHOL DEHYDROGENASE YQHD"/>
    <property type="match status" value="1"/>
</dbReference>
<dbReference type="PROSITE" id="PS00060">
    <property type="entry name" value="ADH_IRON_2"/>
    <property type="match status" value="1"/>
</dbReference>
<dbReference type="InParanoid" id="A0A7G1G2S0"/>
<dbReference type="Pfam" id="PF25137">
    <property type="entry name" value="ADH_Fe_C"/>
    <property type="match status" value="1"/>
</dbReference>
<dbReference type="GO" id="GO:0046872">
    <property type="term" value="F:metal ion binding"/>
    <property type="evidence" value="ECO:0007669"/>
    <property type="project" value="InterPro"/>
</dbReference>
<gene>
    <name evidence="4" type="ORF">OSSY52_07590</name>
</gene>
<dbReference type="CDD" id="cd08187">
    <property type="entry name" value="BDH"/>
    <property type="match status" value="1"/>
</dbReference>
<dbReference type="InterPro" id="IPR018211">
    <property type="entry name" value="ADH_Fe_CS"/>
</dbReference>
<dbReference type="GO" id="GO:1990002">
    <property type="term" value="F:methylglyoxal reductase (NADPH) (acetol producing) activity"/>
    <property type="evidence" value="ECO:0007669"/>
    <property type="project" value="TreeGrafter"/>
</dbReference>
<name>A0A7G1G2S0_9BACT</name>
<dbReference type="GO" id="GO:1990362">
    <property type="term" value="F:butanol dehydrogenase (NAD+) activity"/>
    <property type="evidence" value="ECO:0007669"/>
    <property type="project" value="InterPro"/>
</dbReference>
<dbReference type="FunFam" id="3.40.50.1970:FF:000003">
    <property type="entry name" value="Alcohol dehydrogenase, iron-containing"/>
    <property type="match status" value="1"/>
</dbReference>
<dbReference type="Gene3D" id="3.40.50.1970">
    <property type="match status" value="1"/>
</dbReference>
<dbReference type="Pfam" id="PF00465">
    <property type="entry name" value="Fe-ADH"/>
    <property type="match status" value="1"/>
</dbReference>
<dbReference type="EMBL" id="AP018712">
    <property type="protein sequence ID" value="BBE30618.1"/>
    <property type="molecule type" value="Genomic_DNA"/>
</dbReference>
<dbReference type="SUPFAM" id="SSF56796">
    <property type="entry name" value="Dehydroquinate synthase-like"/>
    <property type="match status" value="1"/>
</dbReference>
<dbReference type="RefSeq" id="WP_190615696.1">
    <property type="nucleotide sequence ID" value="NZ_AP018712.1"/>
</dbReference>
<evidence type="ECO:0000256" key="1">
    <source>
        <dbReference type="ARBA" id="ARBA00023002"/>
    </source>
</evidence>
<keyword evidence="5" id="KW-1185">Reference proteome</keyword>
<organism evidence="4 5">
    <name type="scientific">Tepiditoga spiralis</name>
    <dbReference type="NCBI Taxonomy" id="2108365"/>
    <lineage>
        <taxon>Bacteria</taxon>
        <taxon>Thermotogati</taxon>
        <taxon>Thermotogota</taxon>
        <taxon>Thermotogae</taxon>
        <taxon>Petrotogales</taxon>
        <taxon>Petrotogaceae</taxon>
        <taxon>Tepiditoga</taxon>
    </lineage>
</organism>
<dbReference type="AlphaFoldDB" id="A0A7G1G2S0"/>
<evidence type="ECO:0000313" key="5">
    <source>
        <dbReference type="Proteomes" id="UP000516361"/>
    </source>
</evidence>
<sequence length="387" mass="43050">MNNFIFQNPTKIIFGKETIEKIGDELKKNNIKKVLIHYGGGSIKKNGVYDKVVISLKENNIEFIEVSGVKPNPRLSKVIEGIEFAKKNNVDGILAIGGGSVIDSAKAIAGGFFYDDYIWNAFATKNRFKKALPLFVILTLSATGSEMNGNAVITNEKTNQKWTTSGLALYPKVSIIDPTVQFSLPKKQTINGAVDAISHAMEFYFDGTKNNEIQLQLAESIIRTIITTTEILLGNPEDYDARANLVWSATLALNGLLSTGTKGGDWSSHELEHSLSALFDVSHGEGLAIIFPAWLKYNYNEHIERFDRFALKIFNIDTGNPSIDAKLGIETLIEWYKKIGQPTTLKEIGITENNIDKLVENATQKEYIGRLKRLSKEDIINIYKLAL</sequence>
<feature type="domain" description="Alcohol dehydrogenase iron-type/glycerol dehydrogenase GldA" evidence="2">
    <location>
        <begin position="9"/>
        <end position="178"/>
    </location>
</feature>
<dbReference type="InterPro" id="IPR001670">
    <property type="entry name" value="ADH_Fe/GldA"/>
</dbReference>
<feature type="domain" description="Fe-containing alcohol dehydrogenase-like C-terminal" evidence="3">
    <location>
        <begin position="189"/>
        <end position="386"/>
    </location>
</feature>
<dbReference type="GO" id="GO:0005829">
    <property type="term" value="C:cytosol"/>
    <property type="evidence" value="ECO:0007669"/>
    <property type="project" value="TreeGrafter"/>
</dbReference>
<proteinExistence type="predicted"/>
<dbReference type="PANTHER" id="PTHR43633">
    <property type="entry name" value="ALCOHOL DEHYDROGENASE YQHD"/>
    <property type="match status" value="1"/>
</dbReference>
<dbReference type="FunCoup" id="A0A7G1G2S0">
    <property type="interactions" value="40"/>
</dbReference>